<comment type="caution">
    <text evidence="9">The sequence shown here is derived from an EMBL/GenBank/DDBJ whole genome shotgun (WGS) entry which is preliminary data.</text>
</comment>
<dbReference type="Pfam" id="PF08240">
    <property type="entry name" value="ADH_N"/>
    <property type="match status" value="1"/>
</dbReference>
<reference evidence="9" key="1">
    <citation type="journal article" date="2020" name="Stud. Mycol.">
        <title>101 Dothideomycetes genomes: a test case for predicting lifestyles and emergence of pathogens.</title>
        <authorList>
            <person name="Haridas S."/>
            <person name="Albert R."/>
            <person name="Binder M."/>
            <person name="Bloem J."/>
            <person name="Labutti K."/>
            <person name="Salamov A."/>
            <person name="Andreopoulos B."/>
            <person name="Baker S."/>
            <person name="Barry K."/>
            <person name="Bills G."/>
            <person name="Bluhm B."/>
            <person name="Cannon C."/>
            <person name="Castanera R."/>
            <person name="Culley D."/>
            <person name="Daum C."/>
            <person name="Ezra D."/>
            <person name="Gonzalez J."/>
            <person name="Henrissat B."/>
            <person name="Kuo A."/>
            <person name="Liang C."/>
            <person name="Lipzen A."/>
            <person name="Lutzoni F."/>
            <person name="Magnuson J."/>
            <person name="Mondo S."/>
            <person name="Nolan M."/>
            <person name="Ohm R."/>
            <person name="Pangilinan J."/>
            <person name="Park H.-J."/>
            <person name="Ramirez L."/>
            <person name="Alfaro M."/>
            <person name="Sun H."/>
            <person name="Tritt A."/>
            <person name="Yoshinaga Y."/>
            <person name="Zwiers L.-H."/>
            <person name="Turgeon B."/>
            <person name="Goodwin S."/>
            <person name="Spatafora J."/>
            <person name="Crous P."/>
            <person name="Grigoriev I."/>
        </authorList>
    </citation>
    <scope>NUCLEOTIDE SEQUENCE</scope>
    <source>
        <strain evidence="9">CBS 133067</strain>
    </source>
</reference>
<comment type="cofactor">
    <cofactor evidence="1 7">
        <name>Zn(2+)</name>
        <dbReference type="ChEBI" id="CHEBI:29105"/>
    </cofactor>
</comment>
<dbReference type="Gene3D" id="3.90.180.10">
    <property type="entry name" value="Medium-chain alcohol dehydrogenases, catalytic domain"/>
    <property type="match status" value="1"/>
</dbReference>
<organism evidence="9 10">
    <name type="scientific">Rhizodiscina lignyota</name>
    <dbReference type="NCBI Taxonomy" id="1504668"/>
    <lineage>
        <taxon>Eukaryota</taxon>
        <taxon>Fungi</taxon>
        <taxon>Dikarya</taxon>
        <taxon>Ascomycota</taxon>
        <taxon>Pezizomycotina</taxon>
        <taxon>Dothideomycetes</taxon>
        <taxon>Pleosporomycetidae</taxon>
        <taxon>Aulographales</taxon>
        <taxon>Rhizodiscinaceae</taxon>
        <taxon>Rhizodiscina</taxon>
    </lineage>
</organism>
<dbReference type="PANTHER" id="PTHR42940">
    <property type="entry name" value="ALCOHOL DEHYDROGENASE 1-RELATED"/>
    <property type="match status" value="1"/>
</dbReference>
<keyword evidence="5" id="KW-0560">Oxidoreductase</keyword>
<dbReference type="Proteomes" id="UP000799772">
    <property type="component" value="Unassembled WGS sequence"/>
</dbReference>
<dbReference type="InterPro" id="IPR002328">
    <property type="entry name" value="ADH_Zn_CS"/>
</dbReference>
<evidence type="ECO:0000313" key="9">
    <source>
        <dbReference type="EMBL" id="KAF2100877.1"/>
    </source>
</evidence>
<keyword evidence="10" id="KW-1185">Reference proteome</keyword>
<dbReference type="SUPFAM" id="SSF50129">
    <property type="entry name" value="GroES-like"/>
    <property type="match status" value="1"/>
</dbReference>
<dbReference type="CDD" id="cd08297">
    <property type="entry name" value="CAD3"/>
    <property type="match status" value="1"/>
</dbReference>
<evidence type="ECO:0000256" key="6">
    <source>
        <dbReference type="ARBA" id="ARBA00023027"/>
    </source>
</evidence>
<dbReference type="InterPro" id="IPR013154">
    <property type="entry name" value="ADH-like_N"/>
</dbReference>
<dbReference type="GO" id="GO:0005737">
    <property type="term" value="C:cytoplasm"/>
    <property type="evidence" value="ECO:0007669"/>
    <property type="project" value="TreeGrafter"/>
</dbReference>
<protein>
    <submittedName>
        <fullName evidence="9">GroES-like protein</fullName>
    </submittedName>
</protein>
<keyword evidence="3 7" id="KW-0479">Metal-binding</keyword>
<dbReference type="EMBL" id="ML978124">
    <property type="protein sequence ID" value="KAF2100877.1"/>
    <property type="molecule type" value="Genomic_DNA"/>
</dbReference>
<evidence type="ECO:0000256" key="1">
    <source>
        <dbReference type="ARBA" id="ARBA00001947"/>
    </source>
</evidence>
<dbReference type="SUPFAM" id="SSF51735">
    <property type="entry name" value="NAD(P)-binding Rossmann-fold domains"/>
    <property type="match status" value="1"/>
</dbReference>
<dbReference type="PROSITE" id="PS00059">
    <property type="entry name" value="ADH_ZINC"/>
    <property type="match status" value="1"/>
</dbReference>
<dbReference type="OrthoDB" id="1879366at2759"/>
<evidence type="ECO:0000313" key="10">
    <source>
        <dbReference type="Proteomes" id="UP000799772"/>
    </source>
</evidence>
<dbReference type="PANTHER" id="PTHR42940:SF1">
    <property type="entry name" value="ENOYL REDUCTASE (ER) DOMAIN-CONTAINING PROTEIN"/>
    <property type="match status" value="1"/>
</dbReference>
<dbReference type="GO" id="GO:0008270">
    <property type="term" value="F:zinc ion binding"/>
    <property type="evidence" value="ECO:0007669"/>
    <property type="project" value="InterPro"/>
</dbReference>
<evidence type="ECO:0000256" key="7">
    <source>
        <dbReference type="RuleBase" id="RU361277"/>
    </source>
</evidence>
<dbReference type="GO" id="GO:0004022">
    <property type="term" value="F:alcohol dehydrogenase (NAD+) activity"/>
    <property type="evidence" value="ECO:0007669"/>
    <property type="project" value="TreeGrafter"/>
</dbReference>
<dbReference type="FunFam" id="3.40.50.720:FF:000039">
    <property type="entry name" value="Alcohol dehydrogenase AdhP"/>
    <property type="match status" value="1"/>
</dbReference>
<dbReference type="SMART" id="SM00829">
    <property type="entry name" value="PKS_ER"/>
    <property type="match status" value="1"/>
</dbReference>
<evidence type="ECO:0000256" key="2">
    <source>
        <dbReference type="ARBA" id="ARBA00008072"/>
    </source>
</evidence>
<sequence>MAEVPKKCKAAIVVNEGPDFKVEVIDDFDVPEIGPNDLLLKLNATGLCMSDVHFMMNDWNVPPMSTFGVRCAGHEGAGVVAKIGENVQGWDIGDRAGLKPIYDVCGQCEQCYNGKENYCPKGIYTGLAANGTYQQYVVSPAKYTSRIPDGVSDYVAGPIMCSASTMHRALIDSGLKPSNYCVFPGGGGGVGIQGVQLAKAMGIRAIVIDTGEDKRKLAAECGAETFIDFKEESDVPAAVKKAAGGIGAHGVIVTGYQAYKDAVKYIGDRVGGTVICVALPPKGYITLGAEPSQFAFRNLKITGSLVGTMQDTVACLEYAQRGLLKQICEVRGMSKFAESVEQLKDGKVAGRIVIDFNQD</sequence>
<dbReference type="InterPro" id="IPR013149">
    <property type="entry name" value="ADH-like_C"/>
</dbReference>
<dbReference type="InterPro" id="IPR036291">
    <property type="entry name" value="NAD(P)-bd_dom_sf"/>
</dbReference>
<evidence type="ECO:0000256" key="3">
    <source>
        <dbReference type="ARBA" id="ARBA00022723"/>
    </source>
</evidence>
<dbReference type="InterPro" id="IPR020843">
    <property type="entry name" value="ER"/>
</dbReference>
<proteinExistence type="inferred from homology"/>
<dbReference type="InterPro" id="IPR011032">
    <property type="entry name" value="GroES-like_sf"/>
</dbReference>
<accession>A0A9P4ILY8</accession>
<evidence type="ECO:0000256" key="4">
    <source>
        <dbReference type="ARBA" id="ARBA00022833"/>
    </source>
</evidence>
<dbReference type="Gene3D" id="3.40.50.720">
    <property type="entry name" value="NAD(P)-binding Rossmann-like Domain"/>
    <property type="match status" value="1"/>
</dbReference>
<keyword evidence="4 7" id="KW-0862">Zinc</keyword>
<dbReference type="AlphaFoldDB" id="A0A9P4ILY8"/>
<name>A0A9P4ILY8_9PEZI</name>
<evidence type="ECO:0000259" key="8">
    <source>
        <dbReference type="SMART" id="SM00829"/>
    </source>
</evidence>
<evidence type="ECO:0000256" key="5">
    <source>
        <dbReference type="ARBA" id="ARBA00023002"/>
    </source>
</evidence>
<keyword evidence="6" id="KW-0520">NAD</keyword>
<feature type="domain" description="Enoyl reductase (ER)" evidence="8">
    <location>
        <begin position="23"/>
        <end position="354"/>
    </location>
</feature>
<comment type="similarity">
    <text evidence="2 7">Belongs to the zinc-containing alcohol dehydrogenase family.</text>
</comment>
<dbReference type="Pfam" id="PF00107">
    <property type="entry name" value="ADH_zinc_N"/>
    <property type="match status" value="1"/>
</dbReference>
<gene>
    <name evidence="9" type="ORF">NA57DRAFT_36623</name>
</gene>